<comment type="caution">
    <text evidence="1">The sequence shown here is derived from an EMBL/GenBank/DDBJ whole genome shotgun (WGS) entry which is preliminary data.</text>
</comment>
<reference evidence="2" key="1">
    <citation type="journal article" date="2019" name="Int. J. Syst. Evol. Microbiol.">
        <title>The Global Catalogue of Microorganisms (GCM) 10K type strain sequencing project: providing services to taxonomists for standard genome sequencing and annotation.</title>
        <authorList>
            <consortium name="The Broad Institute Genomics Platform"/>
            <consortium name="The Broad Institute Genome Sequencing Center for Infectious Disease"/>
            <person name="Wu L."/>
            <person name="Ma J."/>
        </authorList>
    </citation>
    <scope>NUCLEOTIDE SEQUENCE [LARGE SCALE GENOMIC DNA]</scope>
    <source>
        <strain evidence="2">CCUG 58938</strain>
    </source>
</reference>
<evidence type="ECO:0000313" key="1">
    <source>
        <dbReference type="EMBL" id="MFD0999469.1"/>
    </source>
</evidence>
<proteinExistence type="predicted"/>
<dbReference type="InterPro" id="IPR024747">
    <property type="entry name" value="Pyridox_Oxase-rel"/>
</dbReference>
<gene>
    <name evidence="1" type="ORF">ACFQ21_09130</name>
</gene>
<evidence type="ECO:0000313" key="2">
    <source>
        <dbReference type="Proteomes" id="UP001597112"/>
    </source>
</evidence>
<organism evidence="1 2">
    <name type="scientific">Ohtaekwangia kribbensis</name>
    <dbReference type="NCBI Taxonomy" id="688913"/>
    <lineage>
        <taxon>Bacteria</taxon>
        <taxon>Pseudomonadati</taxon>
        <taxon>Bacteroidota</taxon>
        <taxon>Cytophagia</taxon>
        <taxon>Cytophagales</taxon>
        <taxon>Fulvivirgaceae</taxon>
        <taxon>Ohtaekwangia</taxon>
    </lineage>
</organism>
<dbReference type="RefSeq" id="WP_377577966.1">
    <property type="nucleotide sequence ID" value="NZ_JBHTKA010000001.1"/>
</dbReference>
<dbReference type="InterPro" id="IPR012349">
    <property type="entry name" value="Split_barrel_FMN-bd"/>
</dbReference>
<name>A0ABW3JZU7_9BACT</name>
<dbReference type="Gene3D" id="2.30.110.10">
    <property type="entry name" value="Electron Transport, Fmn-binding Protein, Chain A"/>
    <property type="match status" value="1"/>
</dbReference>
<dbReference type="EMBL" id="JBHTKA010000001">
    <property type="protein sequence ID" value="MFD0999469.1"/>
    <property type="molecule type" value="Genomic_DNA"/>
</dbReference>
<keyword evidence="2" id="KW-1185">Reference proteome</keyword>
<dbReference type="Proteomes" id="UP001597112">
    <property type="component" value="Unassembled WGS sequence"/>
</dbReference>
<dbReference type="SUPFAM" id="SSF50475">
    <property type="entry name" value="FMN-binding split barrel"/>
    <property type="match status" value="1"/>
</dbReference>
<accession>A0ABW3JZU7</accession>
<sequence length="153" mass="17659">MIGLLTQQQSEYILQCNTVGRIGCYANNKVLIIPITYVFSQKCIYGHSWEGTKISMMRKNPQVCFQVDSIDNLANWRSVIAWGKFEELKTEVAQNKVIRLFHERLAPLMLGETVNVAREFADPPHIVQKKRKPILYRIGLTEVTGRYEKQTTL</sequence>
<protein>
    <submittedName>
        <fullName evidence="1">Pyridoxamine 5'-phosphate oxidase family protein</fullName>
    </submittedName>
</protein>
<dbReference type="Pfam" id="PF12900">
    <property type="entry name" value="Pyridox_ox_2"/>
    <property type="match status" value="1"/>
</dbReference>